<gene>
    <name evidence="1" type="ORF">FSC37_21395</name>
</gene>
<organism evidence="1 2">
    <name type="scientific">Piscinibacter aquaticus</name>
    <dbReference type="NCBI Taxonomy" id="392597"/>
    <lineage>
        <taxon>Bacteria</taxon>
        <taxon>Pseudomonadati</taxon>
        <taxon>Pseudomonadota</taxon>
        <taxon>Betaproteobacteria</taxon>
        <taxon>Burkholderiales</taxon>
        <taxon>Sphaerotilaceae</taxon>
        <taxon>Piscinibacter</taxon>
    </lineage>
</organism>
<keyword evidence="2" id="KW-1185">Reference proteome</keyword>
<dbReference type="InterPro" id="IPR045445">
    <property type="entry name" value="DUF6502"/>
</dbReference>
<protein>
    <submittedName>
        <fullName evidence="1">Uncharacterized protein</fullName>
    </submittedName>
</protein>
<dbReference type="EMBL" id="VOPW01000001">
    <property type="protein sequence ID" value="TXC67326.1"/>
    <property type="molecule type" value="Genomic_DNA"/>
</dbReference>
<evidence type="ECO:0000313" key="1">
    <source>
        <dbReference type="EMBL" id="TXC67326.1"/>
    </source>
</evidence>
<name>A0A5C6U614_9BURK</name>
<sequence>MFVEAARAELERAGKNATHSALSVLSGVHRKDVRALAEAAAEGEGDAGVPVKGVPLASQVYTRWLSARRYRGRDGLPRALPRSGAGITFESLSREVSVDVHPRTVMEELLRLGLVVLEGDLVVPVQASFTPSQQRDELTAIFAANAADHIAAAVHNLTLDAPRYLEQSVFADGLASESVAQLHALAREARQRAFEEMVQAARVRVAADDAVPLAEAQRIRFGVYFYSEPQADAAAATREGKAT</sequence>
<evidence type="ECO:0000313" key="2">
    <source>
        <dbReference type="Proteomes" id="UP000321832"/>
    </source>
</evidence>
<dbReference type="Proteomes" id="UP000321832">
    <property type="component" value="Unassembled WGS sequence"/>
</dbReference>
<reference evidence="1 2" key="1">
    <citation type="submission" date="2019-08" db="EMBL/GenBank/DDBJ databases">
        <authorList>
            <person name="Khan S.A."/>
            <person name="Jeon C.O."/>
            <person name="Jeong S.E."/>
        </authorList>
    </citation>
    <scope>NUCLEOTIDE SEQUENCE [LARGE SCALE GENOMIC DNA]</scope>
    <source>
        <strain evidence="2">IMCC1728</strain>
    </source>
</reference>
<dbReference type="AlphaFoldDB" id="A0A5C6U614"/>
<accession>A0A5C6U614</accession>
<dbReference type="Pfam" id="PF20112">
    <property type="entry name" value="DUF6502"/>
    <property type="match status" value="1"/>
</dbReference>
<comment type="caution">
    <text evidence="1">The sequence shown here is derived from an EMBL/GenBank/DDBJ whole genome shotgun (WGS) entry which is preliminary data.</text>
</comment>
<proteinExistence type="predicted"/>